<dbReference type="RefSeq" id="WP_308743643.1">
    <property type="nucleotide sequence ID" value="NZ_BMEG01000005.1"/>
</dbReference>
<reference evidence="3" key="1">
    <citation type="journal article" date="2019" name="Int. J. Syst. Evol. Microbiol.">
        <title>The Global Catalogue of Microorganisms (GCM) 10K type strain sequencing project: providing services to taxonomists for standard genome sequencing and annotation.</title>
        <authorList>
            <consortium name="The Broad Institute Genomics Platform"/>
            <consortium name="The Broad Institute Genome Sequencing Center for Infectious Disease"/>
            <person name="Wu L."/>
            <person name="Ma J."/>
        </authorList>
    </citation>
    <scope>NUCLEOTIDE SEQUENCE [LARGE SCALE GENOMIC DNA]</scope>
    <source>
        <strain evidence="3">CGMCC 1.11013</strain>
    </source>
</reference>
<organism evidence="2 3">
    <name type="scientific">Caballeronia grimmiae</name>
    <dbReference type="NCBI Taxonomy" id="1071679"/>
    <lineage>
        <taxon>Bacteria</taxon>
        <taxon>Pseudomonadati</taxon>
        <taxon>Pseudomonadota</taxon>
        <taxon>Betaproteobacteria</taxon>
        <taxon>Burkholderiales</taxon>
        <taxon>Burkholderiaceae</taxon>
        <taxon>Caballeronia</taxon>
    </lineage>
</organism>
<dbReference type="InterPro" id="IPR036866">
    <property type="entry name" value="RibonucZ/Hydroxyglut_hydro"/>
</dbReference>
<comment type="caution">
    <text evidence="2">The sequence shown here is derived from an EMBL/GenBank/DDBJ whole genome shotgun (WGS) entry which is preliminary data.</text>
</comment>
<dbReference type="Proteomes" id="UP000597138">
    <property type="component" value="Unassembled WGS sequence"/>
</dbReference>
<keyword evidence="3" id="KW-1185">Reference proteome</keyword>
<dbReference type="InterPro" id="IPR001279">
    <property type="entry name" value="Metallo-B-lactamas"/>
</dbReference>
<evidence type="ECO:0000313" key="3">
    <source>
        <dbReference type="Proteomes" id="UP000597138"/>
    </source>
</evidence>
<dbReference type="Gene3D" id="3.60.15.10">
    <property type="entry name" value="Ribonuclease Z/Hydroxyacylglutathione hydrolase-like"/>
    <property type="match status" value="1"/>
</dbReference>
<dbReference type="PANTHER" id="PTHR23131:SF4">
    <property type="entry name" value="METALLO-BETA-LACTAMASE SUPERFAMILY POTEIN"/>
    <property type="match status" value="1"/>
</dbReference>
<sequence>MSPDDSLISPASGVALRYPFDAAPPSGGALEVAPGVLWMRLSLPGSLLHVNVWAIEDGDGWAIVDTGLFAPGADAQWEALLAGPLGGRAVTCVLVTHLHADHVGMAGWLTQRFGCALWMTRVEYLTCRSNVANVGREAPPDGVRFYRGAGWDEAAIGRYRAQYGRAGRMVYALPDSFRRLEDGARLRIGEHEWQVVVGRGHTPEHACLYCPALRVLISGDQVLPRISSNVSVHPIEPHADPLGEWLDSIGKLNASLPADVLVLPAHNEPFIGLHQRLERLAQGVMRGIGRLHARLCEPRRAGRPLRYALRKERRLQRPDALYARHRRGDCIPQLPRGAQ</sequence>
<name>A0ABQ1RPD5_9BURK</name>
<dbReference type="PANTHER" id="PTHR23131">
    <property type="entry name" value="ENDORIBONUCLEASE LACTB2"/>
    <property type="match status" value="1"/>
</dbReference>
<dbReference type="SUPFAM" id="SSF56281">
    <property type="entry name" value="Metallo-hydrolase/oxidoreductase"/>
    <property type="match status" value="1"/>
</dbReference>
<gene>
    <name evidence="2" type="ORF">GCM10010985_33030</name>
</gene>
<dbReference type="SMART" id="SM00849">
    <property type="entry name" value="Lactamase_B"/>
    <property type="match status" value="1"/>
</dbReference>
<dbReference type="EMBL" id="BMEG01000005">
    <property type="protein sequence ID" value="GGD75880.1"/>
    <property type="molecule type" value="Genomic_DNA"/>
</dbReference>
<accession>A0ABQ1RPD5</accession>
<protein>
    <submittedName>
        <fullName evidence="2">Zinc metallohydrolase glyoxalase II family protein</fullName>
    </submittedName>
</protein>
<proteinExistence type="predicted"/>
<feature type="domain" description="Metallo-beta-lactamase" evidence="1">
    <location>
        <begin position="49"/>
        <end position="266"/>
    </location>
</feature>
<evidence type="ECO:0000259" key="1">
    <source>
        <dbReference type="SMART" id="SM00849"/>
    </source>
</evidence>
<dbReference type="Pfam" id="PF00753">
    <property type="entry name" value="Lactamase_B"/>
    <property type="match status" value="1"/>
</dbReference>
<dbReference type="InterPro" id="IPR050662">
    <property type="entry name" value="Sec-metab_biosynth-thioest"/>
</dbReference>
<evidence type="ECO:0000313" key="2">
    <source>
        <dbReference type="EMBL" id="GGD75880.1"/>
    </source>
</evidence>